<feature type="compositionally biased region" description="Basic residues" evidence="2">
    <location>
        <begin position="401"/>
        <end position="411"/>
    </location>
</feature>
<dbReference type="GO" id="GO:0008270">
    <property type="term" value="F:zinc ion binding"/>
    <property type="evidence" value="ECO:0007669"/>
    <property type="project" value="UniProtKB-KW"/>
</dbReference>
<dbReference type="InterPro" id="IPR043128">
    <property type="entry name" value="Rev_trsase/Diguanyl_cyclase"/>
</dbReference>
<protein>
    <recommendedName>
        <fullName evidence="7">Tick transposon</fullName>
    </recommendedName>
</protein>
<dbReference type="Proteomes" id="UP001321473">
    <property type="component" value="Unassembled WGS sequence"/>
</dbReference>
<keyword evidence="1" id="KW-0863">Zinc-finger</keyword>
<evidence type="ECO:0008006" key="7">
    <source>
        <dbReference type="Google" id="ProtNLM"/>
    </source>
</evidence>
<reference evidence="5 6" key="1">
    <citation type="journal article" date="2023" name="Arcadia Sci">
        <title>De novo assembly of a long-read Amblyomma americanum tick genome.</title>
        <authorList>
            <person name="Chou S."/>
            <person name="Poskanzer K.E."/>
            <person name="Rollins M."/>
            <person name="Thuy-Boun P.S."/>
        </authorList>
    </citation>
    <scope>NUCLEOTIDE SEQUENCE [LARGE SCALE GENOMIC DNA]</scope>
    <source>
        <strain evidence="5">F_SG_1</strain>
        <tissue evidence="5">Salivary glands</tissue>
    </source>
</reference>
<proteinExistence type="predicted"/>
<feature type="domain" description="Reverse transcriptase" evidence="4">
    <location>
        <begin position="728"/>
        <end position="1000"/>
    </location>
</feature>
<dbReference type="Pfam" id="PF00078">
    <property type="entry name" value="RVT_1"/>
    <property type="match status" value="1"/>
</dbReference>
<feature type="region of interest" description="Disordered" evidence="2">
    <location>
        <begin position="1"/>
        <end position="69"/>
    </location>
</feature>
<feature type="compositionally biased region" description="Polar residues" evidence="2">
    <location>
        <begin position="1"/>
        <end position="16"/>
    </location>
</feature>
<evidence type="ECO:0000259" key="3">
    <source>
        <dbReference type="PROSITE" id="PS50158"/>
    </source>
</evidence>
<evidence type="ECO:0000313" key="5">
    <source>
        <dbReference type="EMBL" id="KAK8768859.1"/>
    </source>
</evidence>
<feature type="compositionally biased region" description="Low complexity" evidence="2">
    <location>
        <begin position="424"/>
        <end position="435"/>
    </location>
</feature>
<dbReference type="SUPFAM" id="SSF56672">
    <property type="entry name" value="DNA/RNA polymerases"/>
    <property type="match status" value="1"/>
</dbReference>
<feature type="region of interest" description="Disordered" evidence="2">
    <location>
        <begin position="371"/>
        <end position="457"/>
    </location>
</feature>
<comment type="caution">
    <text evidence="5">The sequence shown here is derived from an EMBL/GenBank/DDBJ whole genome shotgun (WGS) entry which is preliminary data.</text>
</comment>
<evidence type="ECO:0000259" key="4">
    <source>
        <dbReference type="PROSITE" id="PS50878"/>
    </source>
</evidence>
<keyword evidence="6" id="KW-1185">Reference proteome</keyword>
<keyword evidence="1" id="KW-0862">Zinc</keyword>
<dbReference type="AlphaFoldDB" id="A0AAQ4E2B9"/>
<name>A0AAQ4E2B9_AMBAM</name>
<dbReference type="CDD" id="cd01650">
    <property type="entry name" value="RT_nLTR_like"/>
    <property type="match status" value="1"/>
</dbReference>
<keyword evidence="1" id="KW-0479">Metal-binding</keyword>
<dbReference type="GO" id="GO:0071897">
    <property type="term" value="P:DNA biosynthetic process"/>
    <property type="evidence" value="ECO:0007669"/>
    <property type="project" value="UniProtKB-ARBA"/>
</dbReference>
<feature type="compositionally biased region" description="Basic residues" evidence="2">
    <location>
        <begin position="375"/>
        <end position="387"/>
    </location>
</feature>
<organism evidence="5 6">
    <name type="scientific">Amblyomma americanum</name>
    <name type="common">Lone star tick</name>
    <dbReference type="NCBI Taxonomy" id="6943"/>
    <lineage>
        <taxon>Eukaryota</taxon>
        <taxon>Metazoa</taxon>
        <taxon>Ecdysozoa</taxon>
        <taxon>Arthropoda</taxon>
        <taxon>Chelicerata</taxon>
        <taxon>Arachnida</taxon>
        <taxon>Acari</taxon>
        <taxon>Parasitiformes</taxon>
        <taxon>Ixodida</taxon>
        <taxon>Ixodoidea</taxon>
        <taxon>Ixodidae</taxon>
        <taxon>Amblyomminae</taxon>
        <taxon>Amblyomma</taxon>
    </lineage>
</organism>
<evidence type="ECO:0000256" key="1">
    <source>
        <dbReference type="PROSITE-ProRule" id="PRU00047"/>
    </source>
</evidence>
<dbReference type="PANTHER" id="PTHR19446">
    <property type="entry name" value="REVERSE TRANSCRIPTASES"/>
    <property type="match status" value="1"/>
</dbReference>
<dbReference type="PROSITE" id="PS50158">
    <property type="entry name" value="ZF_CCHC"/>
    <property type="match status" value="1"/>
</dbReference>
<dbReference type="InterPro" id="IPR001878">
    <property type="entry name" value="Znf_CCHC"/>
</dbReference>
<accession>A0AAQ4E2B9</accession>
<evidence type="ECO:0000256" key="2">
    <source>
        <dbReference type="SAM" id="MobiDB-lite"/>
    </source>
</evidence>
<evidence type="ECO:0000313" key="6">
    <source>
        <dbReference type="Proteomes" id="UP001321473"/>
    </source>
</evidence>
<sequence>MSRTKTSSQEQPTITRQPGFFTEPPENMEEDFHDNIDVTHVPRGHDGLVATGTQAPGCSTPSTLQRPQVNGMDADKAEGWAVVQSKKSKRRQNGGDKPQILAGNGAGRSPSSDEAGRSAAGAPEKKQWEGGPRLRLPPLPKDDIKIVLRPRGLAVKDLPQYKVVEAVVAATGRGCKEEDLLVRLRHGSNIIIVSTANEDAAKKVLHIRQINFGGKSFAVNTHAAAPEGTLRGVIHGPAPKTTSEELKAHIRLRTQGVRVITARMLGNSSTALITFDGPTLPKFVIYHSSEYRCHPYRPTRQVCYTCGQQGHRMDVCPNPNAKVCRQCGLQNPTTEHQCTPKCLVCDGDHITGTRDCKQRLKSACELRWGPLQQQRKSRDRSRRRRPRWFRDESQESGRSGSRGRSRNRSRSRGSERDESFPPLGQQQQEQKQGQEQQKKKKTGGVKGNSVSPDTCPDLTFVRGARQVEWENLLENLGSDHYILKTSITAEDTKRKIGKTRLVDWDAFRAHCRQMQGGDIVSVGEWSQQLKEVQELYTKEVDRTEHAPEVDKRLLKLWEARRGLTARWKRQKLNRKLKTKIAEITKQAEEYATQLARQGWQQFSNALNGTLSTARTWQILKSLMDPSKNKSESGKAIRRLVHQYTGTDKQLLEEVRVKCYGNDQVECYKEEYQGEENPVMDKPITREEVVDAIRSATRNTAAGADRIRNSLIRNLSDGAIDQLTAYLNKLWQEGTVPAEWKHAVVVMIPKPGKKLQVENLRPISLTSCLGKMYERIITKRIQSHLERNQLYPDSMYGFRAHLSTQDVLLQLKEEVLEKMPRSGENVVMALDIKGAFDNVSHAAIMEGINDTNCGRRAHNYIRAFLSNRTATVGLAELRSDVFATPCKGTPQGSVISPVLFNMSMLRLARKLKEIPGIKHAMYADDITVWITQGSLGEKQDRLQEAATCVEEYVKERGLKCSTEKSELIRIGRHPTQAPLDVVLEGQPIPEKNIIRILGMWLQSSRKCSHTITLLRKATEQEHVK</sequence>
<feature type="region of interest" description="Disordered" evidence="2">
    <location>
        <begin position="83"/>
        <end position="136"/>
    </location>
</feature>
<dbReference type="InterPro" id="IPR043502">
    <property type="entry name" value="DNA/RNA_pol_sf"/>
</dbReference>
<dbReference type="InterPro" id="IPR000477">
    <property type="entry name" value="RT_dom"/>
</dbReference>
<gene>
    <name evidence="5" type="ORF">V5799_014676</name>
</gene>
<dbReference type="EMBL" id="JARKHS020023366">
    <property type="protein sequence ID" value="KAK8768859.1"/>
    <property type="molecule type" value="Genomic_DNA"/>
</dbReference>
<feature type="domain" description="CCHC-type" evidence="3">
    <location>
        <begin position="303"/>
        <end position="318"/>
    </location>
</feature>
<feature type="compositionally biased region" description="Polar residues" evidence="2">
    <location>
        <begin position="51"/>
        <end position="68"/>
    </location>
</feature>
<dbReference type="GO" id="GO:0003676">
    <property type="term" value="F:nucleic acid binding"/>
    <property type="evidence" value="ECO:0007669"/>
    <property type="project" value="InterPro"/>
</dbReference>
<dbReference type="PROSITE" id="PS50878">
    <property type="entry name" value="RT_POL"/>
    <property type="match status" value="1"/>
</dbReference>
<dbReference type="SMART" id="SM00343">
    <property type="entry name" value="ZnF_C2HC"/>
    <property type="match status" value="1"/>
</dbReference>
<dbReference type="Gene3D" id="3.30.70.270">
    <property type="match status" value="1"/>
</dbReference>